<feature type="compositionally biased region" description="Acidic residues" evidence="1">
    <location>
        <begin position="213"/>
        <end position="229"/>
    </location>
</feature>
<feature type="compositionally biased region" description="Acidic residues" evidence="1">
    <location>
        <begin position="237"/>
        <end position="246"/>
    </location>
</feature>
<feature type="compositionally biased region" description="Basic and acidic residues" evidence="1">
    <location>
        <begin position="299"/>
        <end position="310"/>
    </location>
</feature>
<protein>
    <submittedName>
        <fullName evidence="2">Uncharacterized protein</fullName>
    </submittedName>
</protein>
<comment type="caution">
    <text evidence="2">The sequence shown here is derived from an EMBL/GenBank/DDBJ whole genome shotgun (WGS) entry which is preliminary data.</text>
</comment>
<gene>
    <name evidence="2" type="ORF">R1sor_026025</name>
</gene>
<dbReference type="EMBL" id="JBJQOH010000008">
    <property type="protein sequence ID" value="KAL3676077.1"/>
    <property type="molecule type" value="Genomic_DNA"/>
</dbReference>
<name>A0ABD3GBY3_9MARC</name>
<reference evidence="2 3" key="1">
    <citation type="submission" date="2024-09" db="EMBL/GenBank/DDBJ databases">
        <title>Chromosome-scale assembly of Riccia sorocarpa.</title>
        <authorList>
            <person name="Paukszto L."/>
        </authorList>
    </citation>
    <scope>NUCLEOTIDE SEQUENCE [LARGE SCALE GENOMIC DNA]</scope>
    <source>
        <strain evidence="2">LP-2024</strain>
        <tissue evidence="2">Aerial parts of the thallus</tissue>
    </source>
</reference>
<sequence>MSRVFWRSSLRVKLLLRKSPKFDYTRGDLQAYCTWMKIEDRSFEEVIRFFDKRYNKGVTRKDLRRRYHITRKFLKETISLLSEKDVASLKRNVKWKGVLAILENKLIALYKEANAEEYCGRIVPYSIVKTSGDLLSSKIPVDVSSPELVIADLTASPDWDKNTFEWMFKDLNEEGTEENAQTSVIEKKLDTKINKDVNEEDAEDNPRTNAVEENVDTEISEDVNEEDAEDYPRTDAVEENGDTEISEDVKEEHVEDNPRTNAVEENVDTEIIEDVKEEHVEDNPRTNAVEENIDTEISEDVKKEDAEDNPRSNAVEENVDNEISEENSLILESSSEMMDATPLRAASCSNVPAVLDNPSVQIHPILGVDDTHSGDTPLTADMTNACGV</sequence>
<proteinExistence type="predicted"/>
<dbReference type="Proteomes" id="UP001633002">
    <property type="component" value="Unassembled WGS sequence"/>
</dbReference>
<dbReference type="AlphaFoldDB" id="A0ABD3GBY3"/>
<feature type="compositionally biased region" description="Basic and acidic residues" evidence="1">
    <location>
        <begin position="247"/>
        <end position="258"/>
    </location>
</feature>
<keyword evidence="3" id="KW-1185">Reference proteome</keyword>
<feature type="region of interest" description="Disordered" evidence="1">
    <location>
        <begin position="278"/>
        <end position="324"/>
    </location>
</feature>
<feature type="region of interest" description="Disordered" evidence="1">
    <location>
        <begin position="196"/>
        <end position="259"/>
    </location>
</feature>
<accession>A0ABD3GBY3</accession>
<evidence type="ECO:0000313" key="3">
    <source>
        <dbReference type="Proteomes" id="UP001633002"/>
    </source>
</evidence>
<organism evidence="2 3">
    <name type="scientific">Riccia sorocarpa</name>
    <dbReference type="NCBI Taxonomy" id="122646"/>
    <lineage>
        <taxon>Eukaryota</taxon>
        <taxon>Viridiplantae</taxon>
        <taxon>Streptophyta</taxon>
        <taxon>Embryophyta</taxon>
        <taxon>Marchantiophyta</taxon>
        <taxon>Marchantiopsida</taxon>
        <taxon>Marchantiidae</taxon>
        <taxon>Marchantiales</taxon>
        <taxon>Ricciaceae</taxon>
        <taxon>Riccia</taxon>
    </lineage>
</organism>
<evidence type="ECO:0000313" key="2">
    <source>
        <dbReference type="EMBL" id="KAL3676077.1"/>
    </source>
</evidence>
<evidence type="ECO:0000256" key="1">
    <source>
        <dbReference type="SAM" id="MobiDB-lite"/>
    </source>
</evidence>